<dbReference type="Pfam" id="PF01807">
    <property type="entry name" value="Zn_ribbon_DnaG"/>
    <property type="match status" value="1"/>
</dbReference>
<dbReference type="EC" id="2.7.7.101" evidence="12"/>
<evidence type="ECO:0000259" key="15">
    <source>
        <dbReference type="PROSITE" id="PS50880"/>
    </source>
</evidence>
<dbReference type="GO" id="GO:1990077">
    <property type="term" value="C:primosome complex"/>
    <property type="evidence" value="ECO:0007669"/>
    <property type="project" value="UniProtKB-KW"/>
</dbReference>
<dbReference type="Proteomes" id="UP000199071">
    <property type="component" value="Unassembled WGS sequence"/>
</dbReference>
<evidence type="ECO:0000256" key="8">
    <source>
        <dbReference type="ARBA" id="ARBA00022833"/>
    </source>
</evidence>
<dbReference type="SUPFAM" id="SSF56731">
    <property type="entry name" value="DNA primase core"/>
    <property type="match status" value="1"/>
</dbReference>
<dbReference type="NCBIfam" id="TIGR01391">
    <property type="entry name" value="dnaG"/>
    <property type="match status" value="1"/>
</dbReference>
<evidence type="ECO:0000256" key="12">
    <source>
        <dbReference type="HAMAP-Rule" id="MF_00974"/>
    </source>
</evidence>
<dbReference type="GO" id="GO:0003899">
    <property type="term" value="F:DNA-directed RNA polymerase activity"/>
    <property type="evidence" value="ECO:0007669"/>
    <property type="project" value="UniProtKB-UniRule"/>
</dbReference>
<feature type="compositionally biased region" description="Gly residues" evidence="14">
    <location>
        <begin position="438"/>
        <end position="449"/>
    </location>
</feature>
<dbReference type="EMBL" id="FMXQ01000006">
    <property type="protein sequence ID" value="SDB39101.1"/>
    <property type="molecule type" value="Genomic_DNA"/>
</dbReference>
<dbReference type="CDD" id="cd03364">
    <property type="entry name" value="TOPRIM_DnaG_primases"/>
    <property type="match status" value="1"/>
</dbReference>
<dbReference type="GO" id="GO:0006269">
    <property type="term" value="P:DNA replication, synthesis of primer"/>
    <property type="evidence" value="ECO:0007669"/>
    <property type="project" value="UniProtKB-UniRule"/>
</dbReference>
<evidence type="ECO:0000256" key="10">
    <source>
        <dbReference type="ARBA" id="ARBA00023125"/>
    </source>
</evidence>
<comment type="caution">
    <text evidence="12">Lacks conserved residue(s) required for the propagation of feature annotation.</text>
</comment>
<keyword evidence="17" id="KW-1185">Reference proteome</keyword>
<dbReference type="GO" id="GO:0003677">
    <property type="term" value="F:DNA binding"/>
    <property type="evidence" value="ECO:0007669"/>
    <property type="project" value="UniProtKB-KW"/>
</dbReference>
<dbReference type="InterPro" id="IPR006171">
    <property type="entry name" value="TOPRIM_dom"/>
</dbReference>
<comment type="catalytic activity">
    <reaction evidence="12">
        <text>ssDNA + n NTP = ssDNA/pppN(pN)n-1 hybrid + (n-1) diphosphate.</text>
        <dbReference type="EC" id="2.7.7.101"/>
    </reaction>
</comment>
<evidence type="ECO:0000256" key="11">
    <source>
        <dbReference type="ARBA" id="ARBA00023163"/>
    </source>
</evidence>
<keyword evidence="5 12" id="KW-0235">DNA replication</keyword>
<organism evidence="16 17">
    <name type="scientific">Bauldia litoralis</name>
    <dbReference type="NCBI Taxonomy" id="665467"/>
    <lineage>
        <taxon>Bacteria</taxon>
        <taxon>Pseudomonadati</taxon>
        <taxon>Pseudomonadota</taxon>
        <taxon>Alphaproteobacteria</taxon>
        <taxon>Hyphomicrobiales</taxon>
        <taxon>Kaistiaceae</taxon>
        <taxon>Bauldia</taxon>
    </lineage>
</organism>
<dbReference type="OrthoDB" id="9803773at2"/>
<accession>A0A1G6D201</accession>
<dbReference type="InterPro" id="IPR050219">
    <property type="entry name" value="DnaG_primase"/>
</dbReference>
<proteinExistence type="inferred from homology"/>
<evidence type="ECO:0000256" key="9">
    <source>
        <dbReference type="ARBA" id="ARBA00022842"/>
    </source>
</evidence>
<keyword evidence="9" id="KW-0460">Magnesium</keyword>
<dbReference type="Gene3D" id="3.40.1360.10">
    <property type="match status" value="1"/>
</dbReference>
<evidence type="ECO:0000313" key="16">
    <source>
        <dbReference type="EMBL" id="SDB39101.1"/>
    </source>
</evidence>
<keyword evidence="2 12" id="KW-0639">Primosome</keyword>
<keyword evidence="3 12" id="KW-0808">Transferase</keyword>
<dbReference type="GO" id="GO:0005737">
    <property type="term" value="C:cytoplasm"/>
    <property type="evidence" value="ECO:0007669"/>
    <property type="project" value="TreeGrafter"/>
</dbReference>
<comment type="function">
    <text evidence="12 13">RNA polymerase that catalyzes the synthesis of short RNA molecules used as primers for DNA polymerase during DNA replication.</text>
</comment>
<dbReference type="InterPro" id="IPR006295">
    <property type="entry name" value="DNA_primase_DnaG"/>
</dbReference>
<evidence type="ECO:0000256" key="14">
    <source>
        <dbReference type="SAM" id="MobiDB-lite"/>
    </source>
</evidence>
<keyword evidence="6 13" id="KW-0479">Metal-binding</keyword>
<dbReference type="SUPFAM" id="SSF57783">
    <property type="entry name" value="Zinc beta-ribbon"/>
    <property type="match status" value="1"/>
</dbReference>
<keyword evidence="4 12" id="KW-0548">Nucleotidyltransferase</keyword>
<dbReference type="HAMAP" id="MF_00974">
    <property type="entry name" value="DNA_primase_DnaG"/>
    <property type="match status" value="1"/>
</dbReference>
<keyword evidence="7" id="KW-0863">Zinc-finger</keyword>
<dbReference type="PANTHER" id="PTHR30313:SF2">
    <property type="entry name" value="DNA PRIMASE"/>
    <property type="match status" value="1"/>
</dbReference>
<dbReference type="SMART" id="SM00400">
    <property type="entry name" value="ZnF_CHCC"/>
    <property type="match status" value="1"/>
</dbReference>
<protein>
    <recommendedName>
        <fullName evidence="12 13">DNA primase</fullName>
        <ecNumber evidence="12">2.7.7.101</ecNumber>
    </recommendedName>
</protein>
<dbReference type="InterPro" id="IPR013264">
    <property type="entry name" value="DNAG_N"/>
</dbReference>
<evidence type="ECO:0000256" key="13">
    <source>
        <dbReference type="PIRNR" id="PIRNR002811"/>
    </source>
</evidence>
<evidence type="ECO:0000313" key="17">
    <source>
        <dbReference type="Proteomes" id="UP000199071"/>
    </source>
</evidence>
<dbReference type="InterPro" id="IPR002694">
    <property type="entry name" value="Znf_CHC2"/>
</dbReference>
<dbReference type="InterPro" id="IPR036977">
    <property type="entry name" value="DNA_primase_Znf_CHC2"/>
</dbReference>
<evidence type="ECO:0000256" key="3">
    <source>
        <dbReference type="ARBA" id="ARBA00022679"/>
    </source>
</evidence>
<dbReference type="Gene3D" id="3.90.580.10">
    <property type="entry name" value="Zinc finger, CHC2-type domain"/>
    <property type="match status" value="1"/>
</dbReference>
<dbReference type="GO" id="GO:0008270">
    <property type="term" value="F:zinc ion binding"/>
    <property type="evidence" value="ECO:0007669"/>
    <property type="project" value="UniProtKB-KW"/>
</dbReference>
<evidence type="ECO:0000256" key="4">
    <source>
        <dbReference type="ARBA" id="ARBA00022695"/>
    </source>
</evidence>
<dbReference type="PANTHER" id="PTHR30313">
    <property type="entry name" value="DNA PRIMASE"/>
    <property type="match status" value="1"/>
</dbReference>
<keyword evidence="8 13" id="KW-0862">Zinc</keyword>
<dbReference type="GO" id="GO:0000428">
    <property type="term" value="C:DNA-directed RNA polymerase complex"/>
    <property type="evidence" value="ECO:0007669"/>
    <property type="project" value="UniProtKB-KW"/>
</dbReference>
<dbReference type="InterPro" id="IPR037068">
    <property type="entry name" value="DNA_primase_core_N_sf"/>
</dbReference>
<keyword evidence="11 12" id="KW-0804">Transcription</keyword>
<comment type="similarity">
    <text evidence="12 13">Belongs to the DnaG primase family.</text>
</comment>
<evidence type="ECO:0000256" key="6">
    <source>
        <dbReference type="ARBA" id="ARBA00022723"/>
    </source>
</evidence>
<dbReference type="AlphaFoldDB" id="A0A1G6D201"/>
<dbReference type="STRING" id="665467.SAMN02982931_02900"/>
<keyword evidence="1 12" id="KW-0240">DNA-directed RNA polymerase</keyword>
<feature type="region of interest" description="Disordered" evidence="14">
    <location>
        <begin position="428"/>
        <end position="469"/>
    </location>
</feature>
<dbReference type="PROSITE" id="PS50880">
    <property type="entry name" value="TOPRIM"/>
    <property type="match status" value="1"/>
</dbReference>
<feature type="domain" description="Toprim" evidence="15">
    <location>
        <begin position="257"/>
        <end position="339"/>
    </location>
</feature>
<dbReference type="FunFam" id="3.90.980.10:FF:000001">
    <property type="entry name" value="DNA primase"/>
    <property type="match status" value="1"/>
</dbReference>
<evidence type="ECO:0000256" key="5">
    <source>
        <dbReference type="ARBA" id="ARBA00022705"/>
    </source>
</evidence>
<dbReference type="Pfam" id="PF13662">
    <property type="entry name" value="Toprim_4"/>
    <property type="match status" value="1"/>
</dbReference>
<dbReference type="SMART" id="SM00493">
    <property type="entry name" value="TOPRIM"/>
    <property type="match status" value="1"/>
</dbReference>
<dbReference type="FunFam" id="3.40.1360.10:FF:000002">
    <property type="entry name" value="DNA primase"/>
    <property type="match status" value="1"/>
</dbReference>
<dbReference type="Pfam" id="PF08275">
    <property type="entry name" value="DNAG_N"/>
    <property type="match status" value="1"/>
</dbReference>
<feature type="compositionally biased region" description="Basic and acidic residues" evidence="14">
    <location>
        <begin position="428"/>
        <end position="437"/>
    </location>
</feature>
<dbReference type="InterPro" id="IPR034151">
    <property type="entry name" value="TOPRIM_DnaG_bac"/>
</dbReference>
<keyword evidence="10 12" id="KW-0238">DNA-binding</keyword>
<dbReference type="PIRSF" id="PIRSF002811">
    <property type="entry name" value="DnaG"/>
    <property type="match status" value="1"/>
</dbReference>
<dbReference type="InterPro" id="IPR030846">
    <property type="entry name" value="DnaG_bac"/>
</dbReference>
<sequence>MRFPPSFLDEIRARLPTSAVIGRRVKLKKQGREFAGLSPFNAEKTPSFYVNDQKGKWFDFSAQKNGDIFTFLMETEGLTFPEAVERLAKDAGVAMPARDAQAEEREKVRATLHEVMELATAFYEEALQSRAGASARGYLTNRDIGPNLQKRFRIGYAPADRGALKQHLASKNVSQEQMVEAGLLITGDDVPVSFDRFRDRVIFPIADFRGRIVGFGGRAMSSDVPAKYLNSPETDLFHKGSLLYNGAEARKAAHDADTVIAVEGYVDVIQMVGAGFGHTVAPLGTALTDRQLEILWRMADEPILCFDGDSAGVRAAWRAAETALPFLQPGKSLRFALLPEGQDPDDLIRTAGRQAMADVLAAARPLVDLIWSRETESGVFDTPERRAALEARLREIARAIGDESVRRHYSQALTERLVAFFPAPERRYGGRGRDDGGRSGYGERGGFGGGRRDGRSTGPGRTQIPVSDRLRRTGILSRQGTPPLREAVLVMTMLDHPALIVRHLDEFAHVEIGHPDLAGLQAALLEIVATDHDVEAAALRERLAQSRFSALVTRLDAQISACGLWLATTAASDEDAEKGWHQALTLHRRQRTLHKELKEAEAALAQDASEANLARLVDIQNQLASVEGMEALIEGFGASSGREARVF</sequence>
<name>A0A1G6D201_9HYPH</name>
<comment type="cofactor">
    <cofactor evidence="13">
        <name>Zn(2+)</name>
        <dbReference type="ChEBI" id="CHEBI:29105"/>
    </cofactor>
    <text evidence="13">Binds 1 zinc ion per monomer.</text>
</comment>
<dbReference type="Gene3D" id="3.90.980.10">
    <property type="entry name" value="DNA primase, catalytic core, N-terminal domain"/>
    <property type="match status" value="1"/>
</dbReference>
<comment type="subunit">
    <text evidence="12">Monomer. Interacts with DnaB.</text>
</comment>
<gene>
    <name evidence="12" type="primary">dnaG</name>
    <name evidence="16" type="ORF">SAMN02982931_02900</name>
</gene>
<reference evidence="16 17" key="1">
    <citation type="submission" date="2016-10" db="EMBL/GenBank/DDBJ databases">
        <authorList>
            <person name="de Groot N.N."/>
        </authorList>
    </citation>
    <scope>NUCLEOTIDE SEQUENCE [LARGE SCALE GENOMIC DNA]</scope>
    <source>
        <strain evidence="16 17">ATCC 35022</strain>
    </source>
</reference>
<evidence type="ECO:0000256" key="1">
    <source>
        <dbReference type="ARBA" id="ARBA00022478"/>
    </source>
</evidence>
<evidence type="ECO:0000256" key="7">
    <source>
        <dbReference type="ARBA" id="ARBA00022771"/>
    </source>
</evidence>
<dbReference type="RefSeq" id="WP_090877206.1">
    <property type="nucleotide sequence ID" value="NZ_FMXQ01000006.1"/>
</dbReference>
<evidence type="ECO:0000256" key="2">
    <source>
        <dbReference type="ARBA" id="ARBA00022515"/>
    </source>
</evidence>